<gene>
    <name evidence="1" type="ORF">M9H77_12033</name>
</gene>
<accession>A0ACC0BGA1</accession>
<evidence type="ECO:0000313" key="1">
    <source>
        <dbReference type="EMBL" id="KAI5671669.1"/>
    </source>
</evidence>
<sequence length="154" mass="17623">MIDEDSEPSPKLESKMLQMIKDLIGDGFVPNCMEKWFLSRVSMELFFLSKLEIMDEIVALKLDEMKMRSTFSQQNIQFLVTIFVMLEDLFAKEVKNMRKNESNSQVAVRNSVLMVTSIVDDPVLAQGSTLCSLNQPSSSRKKENAGQQTIRTQY</sequence>
<organism evidence="1 2">
    <name type="scientific">Catharanthus roseus</name>
    <name type="common">Madagascar periwinkle</name>
    <name type="synonym">Vinca rosea</name>
    <dbReference type="NCBI Taxonomy" id="4058"/>
    <lineage>
        <taxon>Eukaryota</taxon>
        <taxon>Viridiplantae</taxon>
        <taxon>Streptophyta</taxon>
        <taxon>Embryophyta</taxon>
        <taxon>Tracheophyta</taxon>
        <taxon>Spermatophyta</taxon>
        <taxon>Magnoliopsida</taxon>
        <taxon>eudicotyledons</taxon>
        <taxon>Gunneridae</taxon>
        <taxon>Pentapetalae</taxon>
        <taxon>asterids</taxon>
        <taxon>lamiids</taxon>
        <taxon>Gentianales</taxon>
        <taxon>Apocynaceae</taxon>
        <taxon>Rauvolfioideae</taxon>
        <taxon>Vinceae</taxon>
        <taxon>Catharanthinae</taxon>
        <taxon>Catharanthus</taxon>
    </lineage>
</organism>
<reference evidence="2" key="1">
    <citation type="journal article" date="2023" name="Nat. Plants">
        <title>Single-cell RNA sequencing provides a high-resolution roadmap for understanding the multicellular compartmentation of specialized metabolism.</title>
        <authorList>
            <person name="Sun S."/>
            <person name="Shen X."/>
            <person name="Li Y."/>
            <person name="Li Y."/>
            <person name="Wang S."/>
            <person name="Li R."/>
            <person name="Zhang H."/>
            <person name="Shen G."/>
            <person name="Guo B."/>
            <person name="Wei J."/>
            <person name="Xu J."/>
            <person name="St-Pierre B."/>
            <person name="Chen S."/>
            <person name="Sun C."/>
        </authorList>
    </citation>
    <scope>NUCLEOTIDE SEQUENCE [LARGE SCALE GENOMIC DNA]</scope>
</reference>
<dbReference type="Proteomes" id="UP001060085">
    <property type="component" value="Linkage Group LG03"/>
</dbReference>
<proteinExistence type="predicted"/>
<protein>
    <submittedName>
        <fullName evidence="1">Uncharacterized protein</fullName>
    </submittedName>
</protein>
<comment type="caution">
    <text evidence="1">The sequence shown here is derived from an EMBL/GenBank/DDBJ whole genome shotgun (WGS) entry which is preliminary data.</text>
</comment>
<keyword evidence="2" id="KW-1185">Reference proteome</keyword>
<dbReference type="EMBL" id="CM044703">
    <property type="protein sequence ID" value="KAI5671669.1"/>
    <property type="molecule type" value="Genomic_DNA"/>
</dbReference>
<evidence type="ECO:0000313" key="2">
    <source>
        <dbReference type="Proteomes" id="UP001060085"/>
    </source>
</evidence>
<name>A0ACC0BGA1_CATRO</name>